<proteinExistence type="predicted"/>
<evidence type="ECO:0000313" key="2">
    <source>
        <dbReference type="WBParaSite" id="nRc.2.0.1.t12614-RA"/>
    </source>
</evidence>
<evidence type="ECO:0000313" key="1">
    <source>
        <dbReference type="Proteomes" id="UP000887565"/>
    </source>
</evidence>
<sequence length="71" mass="8685">MVERKKESEHVPTFTTYTLNYLQDLKQVENNTWKWVGRALCFPSDKCSTTKLLHFMPRPIHLKRRKWTEKY</sequence>
<protein>
    <submittedName>
        <fullName evidence="2">Ovule protein</fullName>
    </submittedName>
</protein>
<dbReference type="Proteomes" id="UP000887565">
    <property type="component" value="Unplaced"/>
</dbReference>
<dbReference type="AlphaFoldDB" id="A0A915IEL3"/>
<accession>A0A915IEL3</accession>
<name>A0A915IEL3_ROMCU</name>
<organism evidence="1 2">
    <name type="scientific">Romanomermis culicivorax</name>
    <name type="common">Nematode worm</name>
    <dbReference type="NCBI Taxonomy" id="13658"/>
    <lineage>
        <taxon>Eukaryota</taxon>
        <taxon>Metazoa</taxon>
        <taxon>Ecdysozoa</taxon>
        <taxon>Nematoda</taxon>
        <taxon>Enoplea</taxon>
        <taxon>Dorylaimia</taxon>
        <taxon>Mermithida</taxon>
        <taxon>Mermithoidea</taxon>
        <taxon>Mermithidae</taxon>
        <taxon>Romanomermis</taxon>
    </lineage>
</organism>
<dbReference type="WBParaSite" id="nRc.2.0.1.t12614-RA">
    <property type="protein sequence ID" value="nRc.2.0.1.t12614-RA"/>
    <property type="gene ID" value="nRc.2.0.1.g12614"/>
</dbReference>
<reference evidence="2" key="1">
    <citation type="submission" date="2022-11" db="UniProtKB">
        <authorList>
            <consortium name="WormBaseParasite"/>
        </authorList>
    </citation>
    <scope>IDENTIFICATION</scope>
</reference>
<keyword evidence="1" id="KW-1185">Reference proteome</keyword>